<dbReference type="Pfam" id="PF12697">
    <property type="entry name" value="Abhydrolase_6"/>
    <property type="match status" value="1"/>
</dbReference>
<proteinExistence type="predicted"/>
<dbReference type="PANTHER" id="PTHR12277">
    <property type="entry name" value="ALPHA/BETA HYDROLASE DOMAIN-CONTAINING PROTEIN"/>
    <property type="match status" value="1"/>
</dbReference>
<keyword evidence="2" id="KW-0378">Hydrolase</keyword>
<comment type="caution">
    <text evidence="2">The sequence shown here is derived from an EMBL/GenBank/DDBJ whole genome shotgun (WGS) entry which is preliminary data.</text>
</comment>
<dbReference type="Proteomes" id="UP001500665">
    <property type="component" value="Unassembled WGS sequence"/>
</dbReference>
<dbReference type="SUPFAM" id="SSF53474">
    <property type="entry name" value="alpha/beta-Hydrolases"/>
    <property type="match status" value="1"/>
</dbReference>
<evidence type="ECO:0000259" key="1">
    <source>
        <dbReference type="Pfam" id="PF12697"/>
    </source>
</evidence>
<gene>
    <name evidence="2" type="ORF">GCM10009550_52160</name>
</gene>
<evidence type="ECO:0000313" key="2">
    <source>
        <dbReference type="EMBL" id="GAA0960676.1"/>
    </source>
</evidence>
<dbReference type="InterPro" id="IPR029058">
    <property type="entry name" value="AB_hydrolase_fold"/>
</dbReference>
<feature type="domain" description="AB hydrolase-1" evidence="1">
    <location>
        <begin position="34"/>
        <end position="227"/>
    </location>
</feature>
<dbReference type="GO" id="GO:0016787">
    <property type="term" value="F:hydrolase activity"/>
    <property type="evidence" value="ECO:0007669"/>
    <property type="project" value="UniProtKB-KW"/>
</dbReference>
<dbReference type="Gene3D" id="3.40.50.1820">
    <property type="entry name" value="alpha/beta hydrolase"/>
    <property type="match status" value="1"/>
</dbReference>
<keyword evidence="3" id="KW-1185">Reference proteome</keyword>
<accession>A0ABN1RNP9</accession>
<dbReference type="RefSeq" id="WP_344243593.1">
    <property type="nucleotide sequence ID" value="NZ_BAAAHH010000024.1"/>
</dbReference>
<protein>
    <submittedName>
        <fullName evidence="2">Alpha/beta fold hydrolase</fullName>
    </submittedName>
</protein>
<dbReference type="InterPro" id="IPR000073">
    <property type="entry name" value="AB_hydrolase_1"/>
</dbReference>
<name>A0ABN1RNP9_9ACTN</name>
<dbReference type="PANTHER" id="PTHR12277:SF81">
    <property type="entry name" value="PROTEIN ABHD13"/>
    <property type="match status" value="1"/>
</dbReference>
<dbReference type="EMBL" id="BAAAHH010000024">
    <property type="protein sequence ID" value="GAA0960676.1"/>
    <property type="molecule type" value="Genomic_DNA"/>
</dbReference>
<organism evidence="2 3">
    <name type="scientific">Actinocorallia libanotica</name>
    <dbReference type="NCBI Taxonomy" id="46162"/>
    <lineage>
        <taxon>Bacteria</taxon>
        <taxon>Bacillati</taxon>
        <taxon>Actinomycetota</taxon>
        <taxon>Actinomycetes</taxon>
        <taxon>Streptosporangiales</taxon>
        <taxon>Thermomonosporaceae</taxon>
        <taxon>Actinocorallia</taxon>
    </lineage>
</organism>
<evidence type="ECO:0000313" key="3">
    <source>
        <dbReference type="Proteomes" id="UP001500665"/>
    </source>
</evidence>
<sequence>MAVTPLTLTTSDGVRVAARYHAAASPADAELCLVVGHGFTCHQELPGLRAITAVLGRSAAVCTLDYRGHGRSGGLSTVGDREIHDLEAAVRHARGHHARVVTVGFSMGASIALRHAALIGGVDAVVSVSSPARWYYRDTVPMRRVHWAIERRLGRAAARLAKRTRISPAGWDPVPAAPFEVVGDIACPVLIVHGGRDAFFPPDHGELLYERATRPKELWMEPEMGHAEVATTEALSLRIAEWAGRASSGSLSPEAG</sequence>
<reference evidence="2 3" key="1">
    <citation type="journal article" date="2019" name="Int. J. Syst. Evol. Microbiol.">
        <title>The Global Catalogue of Microorganisms (GCM) 10K type strain sequencing project: providing services to taxonomists for standard genome sequencing and annotation.</title>
        <authorList>
            <consortium name="The Broad Institute Genomics Platform"/>
            <consortium name="The Broad Institute Genome Sequencing Center for Infectious Disease"/>
            <person name="Wu L."/>
            <person name="Ma J."/>
        </authorList>
    </citation>
    <scope>NUCLEOTIDE SEQUENCE [LARGE SCALE GENOMIC DNA]</scope>
    <source>
        <strain evidence="2 3">JCM 10696</strain>
    </source>
</reference>